<keyword evidence="8" id="KW-1185">Reference proteome</keyword>
<organism evidence="7 8">
    <name type="scientific">Solidesulfovibrio carbinolicus</name>
    <dbReference type="NCBI Taxonomy" id="296842"/>
    <lineage>
        <taxon>Bacteria</taxon>
        <taxon>Pseudomonadati</taxon>
        <taxon>Thermodesulfobacteriota</taxon>
        <taxon>Desulfovibrionia</taxon>
        <taxon>Desulfovibrionales</taxon>
        <taxon>Desulfovibrionaceae</taxon>
        <taxon>Solidesulfovibrio</taxon>
    </lineage>
</organism>
<name>A0A4P6HMJ0_9BACT</name>
<dbReference type="OrthoDB" id="9809646at2"/>
<dbReference type="KEGG" id="dcb:C3Y92_12180"/>
<keyword evidence="4 5" id="KW-0472">Membrane</keyword>
<dbReference type="GO" id="GO:0016020">
    <property type="term" value="C:membrane"/>
    <property type="evidence" value="ECO:0007669"/>
    <property type="project" value="UniProtKB-SubCell"/>
</dbReference>
<sequence length="140" mass="15321">MRVFFVLLRMALGLVFLFAAWDKIVDPMAFAKIIRNYQILPDMAVSAVALVLPWIEVVVGMCLLTGFVARGASLSASLMMAVFLAAMAWAWHKGIATQCGCFTTKADDAISQATFIRDGSIMAVCLLVTLDVFIRARRAL</sequence>
<dbReference type="EMBL" id="CP026538">
    <property type="protein sequence ID" value="QAZ67936.1"/>
    <property type="molecule type" value="Genomic_DNA"/>
</dbReference>
<comment type="subcellular location">
    <subcellularLocation>
        <location evidence="1">Membrane</location>
        <topology evidence="1">Multi-pass membrane protein</topology>
    </subcellularLocation>
</comment>
<dbReference type="RefSeq" id="WP_129352962.1">
    <property type="nucleotide sequence ID" value="NZ_CP026538.1"/>
</dbReference>
<evidence type="ECO:0000259" key="6">
    <source>
        <dbReference type="Pfam" id="PF07291"/>
    </source>
</evidence>
<evidence type="ECO:0000256" key="5">
    <source>
        <dbReference type="SAM" id="Phobius"/>
    </source>
</evidence>
<dbReference type="AlphaFoldDB" id="A0A4P6HMJ0"/>
<evidence type="ECO:0000256" key="2">
    <source>
        <dbReference type="ARBA" id="ARBA00022692"/>
    </source>
</evidence>
<keyword evidence="3 5" id="KW-1133">Transmembrane helix</keyword>
<protein>
    <submittedName>
        <fullName evidence="7">DoxX family protein</fullName>
    </submittedName>
</protein>
<dbReference type="Pfam" id="PF07291">
    <property type="entry name" value="MauE"/>
    <property type="match status" value="1"/>
</dbReference>
<evidence type="ECO:0000256" key="4">
    <source>
        <dbReference type="ARBA" id="ARBA00023136"/>
    </source>
</evidence>
<dbReference type="Proteomes" id="UP000293296">
    <property type="component" value="Chromosome"/>
</dbReference>
<keyword evidence="2 5" id="KW-0812">Transmembrane</keyword>
<feature type="domain" description="Methylamine utilisation protein MauE" evidence="6">
    <location>
        <begin position="1"/>
        <end position="129"/>
    </location>
</feature>
<reference evidence="7 8" key="1">
    <citation type="submission" date="2018-02" db="EMBL/GenBank/DDBJ databases">
        <title>Genome sequence of Desulfovibrio carbinolicus DSM 3852.</title>
        <authorList>
            <person name="Wilbanks E."/>
            <person name="Skennerton C.T."/>
            <person name="Orphan V.J."/>
        </authorList>
    </citation>
    <scope>NUCLEOTIDE SEQUENCE [LARGE SCALE GENOMIC DNA]</scope>
    <source>
        <strain evidence="7 8">DSM 3852</strain>
    </source>
</reference>
<evidence type="ECO:0000313" key="8">
    <source>
        <dbReference type="Proteomes" id="UP000293296"/>
    </source>
</evidence>
<evidence type="ECO:0000256" key="3">
    <source>
        <dbReference type="ARBA" id="ARBA00022989"/>
    </source>
</evidence>
<accession>A0A4P6HMJ0</accession>
<gene>
    <name evidence="7" type="ORF">C3Y92_12180</name>
</gene>
<feature type="transmembrane region" description="Helical" evidence="5">
    <location>
        <begin position="71"/>
        <end position="91"/>
    </location>
</feature>
<evidence type="ECO:0000256" key="1">
    <source>
        <dbReference type="ARBA" id="ARBA00004141"/>
    </source>
</evidence>
<feature type="transmembrane region" description="Helical" evidence="5">
    <location>
        <begin position="43"/>
        <end position="64"/>
    </location>
</feature>
<dbReference type="GO" id="GO:0030416">
    <property type="term" value="P:methylamine metabolic process"/>
    <property type="evidence" value="ECO:0007669"/>
    <property type="project" value="InterPro"/>
</dbReference>
<dbReference type="UniPathway" id="UPA00895"/>
<dbReference type="InterPro" id="IPR009908">
    <property type="entry name" value="Methylamine_util_MauE"/>
</dbReference>
<proteinExistence type="predicted"/>
<evidence type="ECO:0000313" key="7">
    <source>
        <dbReference type="EMBL" id="QAZ67936.1"/>
    </source>
</evidence>